<dbReference type="EMBL" id="AWWI01000173">
    <property type="protein sequence ID" value="PIL16242.1"/>
    <property type="molecule type" value="Genomic_DNA"/>
</dbReference>
<evidence type="ECO:0000259" key="4">
    <source>
        <dbReference type="PROSITE" id="PS50949"/>
    </source>
</evidence>
<gene>
    <name evidence="5" type="ORF">P775_25105</name>
</gene>
<dbReference type="Gene3D" id="1.20.120.530">
    <property type="entry name" value="GntR ligand-binding domain-like"/>
    <property type="match status" value="1"/>
</dbReference>
<protein>
    <recommendedName>
        <fullName evidence="4">HTH gntR-type domain-containing protein</fullName>
    </recommendedName>
</protein>
<sequence>MTKNISRSDGIYREVKEMAARFDFKPDARINESELSLRLNVSRTPLREALNRLASEGFLTYQSGQGFFCRSLNPLEIRNLYEARAAIEAEAVRLATDRASDAELEDLNQFITDARATYRPGTSPVELVRQDQDFHLRLAHLSGNGELLKLLENINARIHYIRLIDLQAMSEQRGGQDLDNQSHERIVAAMRARDRIAASQQVRDHIEERLSEVTNNVKRAFSQIYVPQAS</sequence>
<dbReference type="SUPFAM" id="SSF48008">
    <property type="entry name" value="GntR ligand-binding domain-like"/>
    <property type="match status" value="1"/>
</dbReference>
<dbReference type="RefSeq" id="WP_099913350.1">
    <property type="nucleotide sequence ID" value="NZ_AWWI01000173.1"/>
</dbReference>
<dbReference type="InterPro" id="IPR011711">
    <property type="entry name" value="GntR_C"/>
</dbReference>
<dbReference type="PRINTS" id="PR00035">
    <property type="entry name" value="HTHGNTR"/>
</dbReference>
<evidence type="ECO:0000313" key="5">
    <source>
        <dbReference type="EMBL" id="PIL16242.1"/>
    </source>
</evidence>
<dbReference type="GO" id="GO:0003677">
    <property type="term" value="F:DNA binding"/>
    <property type="evidence" value="ECO:0007669"/>
    <property type="project" value="UniProtKB-KW"/>
</dbReference>
<keyword evidence="2" id="KW-0238">DNA-binding</keyword>
<dbReference type="PANTHER" id="PTHR43537">
    <property type="entry name" value="TRANSCRIPTIONAL REGULATOR, GNTR FAMILY"/>
    <property type="match status" value="1"/>
</dbReference>
<dbReference type="SMART" id="SM00345">
    <property type="entry name" value="HTH_GNTR"/>
    <property type="match status" value="1"/>
</dbReference>
<evidence type="ECO:0000256" key="2">
    <source>
        <dbReference type="ARBA" id="ARBA00023125"/>
    </source>
</evidence>
<keyword evidence="3" id="KW-0804">Transcription</keyword>
<reference evidence="5 6" key="1">
    <citation type="submission" date="2013-09" db="EMBL/GenBank/DDBJ databases">
        <title>Genome sequencing of Phaeobacter antarcticus sp. nov. SM1211.</title>
        <authorList>
            <person name="Zhang X.-Y."/>
            <person name="Liu C."/>
            <person name="Chen X.-L."/>
            <person name="Xie B.-B."/>
            <person name="Qin Q.-L."/>
            <person name="Rong J.-C."/>
            <person name="Zhang Y.-Z."/>
        </authorList>
    </citation>
    <scope>NUCLEOTIDE SEQUENCE [LARGE SCALE GENOMIC DNA]</scope>
    <source>
        <strain evidence="5 6">SM1211</strain>
    </source>
</reference>
<name>A0A2G8R3Y3_9RHOB</name>
<comment type="caution">
    <text evidence="5">The sequence shown here is derived from an EMBL/GenBank/DDBJ whole genome shotgun (WGS) entry which is preliminary data.</text>
</comment>
<dbReference type="Pfam" id="PF00392">
    <property type="entry name" value="GntR"/>
    <property type="match status" value="1"/>
</dbReference>
<feature type="domain" description="HTH gntR-type" evidence="4">
    <location>
        <begin position="5"/>
        <end position="72"/>
    </location>
</feature>
<evidence type="ECO:0000313" key="6">
    <source>
        <dbReference type="Proteomes" id="UP000231259"/>
    </source>
</evidence>
<dbReference type="GO" id="GO:0003700">
    <property type="term" value="F:DNA-binding transcription factor activity"/>
    <property type="evidence" value="ECO:0007669"/>
    <property type="project" value="InterPro"/>
</dbReference>
<evidence type="ECO:0000256" key="3">
    <source>
        <dbReference type="ARBA" id="ARBA00023163"/>
    </source>
</evidence>
<dbReference type="InterPro" id="IPR000524">
    <property type="entry name" value="Tscrpt_reg_HTH_GntR"/>
</dbReference>
<dbReference type="SUPFAM" id="SSF46785">
    <property type="entry name" value="Winged helix' DNA-binding domain"/>
    <property type="match status" value="1"/>
</dbReference>
<dbReference type="OrthoDB" id="7620579at2"/>
<dbReference type="InterPro" id="IPR008920">
    <property type="entry name" value="TF_FadR/GntR_C"/>
</dbReference>
<keyword evidence="1" id="KW-0805">Transcription regulation</keyword>
<dbReference type="Gene3D" id="1.10.10.10">
    <property type="entry name" value="Winged helix-like DNA-binding domain superfamily/Winged helix DNA-binding domain"/>
    <property type="match status" value="1"/>
</dbReference>
<dbReference type="Pfam" id="PF07729">
    <property type="entry name" value="FCD"/>
    <property type="match status" value="1"/>
</dbReference>
<accession>A0A2G8R3Y3</accession>
<dbReference type="InterPro" id="IPR036390">
    <property type="entry name" value="WH_DNA-bd_sf"/>
</dbReference>
<dbReference type="AlphaFoldDB" id="A0A2G8R3Y3"/>
<evidence type="ECO:0000256" key="1">
    <source>
        <dbReference type="ARBA" id="ARBA00023015"/>
    </source>
</evidence>
<organism evidence="5 6">
    <name type="scientific">Puniceibacterium antarcticum</name>
    <dbReference type="NCBI Taxonomy" id="1206336"/>
    <lineage>
        <taxon>Bacteria</taxon>
        <taxon>Pseudomonadati</taxon>
        <taxon>Pseudomonadota</taxon>
        <taxon>Alphaproteobacteria</taxon>
        <taxon>Rhodobacterales</taxon>
        <taxon>Paracoccaceae</taxon>
        <taxon>Puniceibacterium</taxon>
    </lineage>
</organism>
<dbReference type="PANTHER" id="PTHR43537:SF45">
    <property type="entry name" value="GNTR FAMILY REGULATORY PROTEIN"/>
    <property type="match status" value="1"/>
</dbReference>
<dbReference type="Proteomes" id="UP000231259">
    <property type="component" value="Unassembled WGS sequence"/>
</dbReference>
<proteinExistence type="predicted"/>
<dbReference type="InterPro" id="IPR036388">
    <property type="entry name" value="WH-like_DNA-bd_sf"/>
</dbReference>
<dbReference type="PROSITE" id="PS50949">
    <property type="entry name" value="HTH_GNTR"/>
    <property type="match status" value="1"/>
</dbReference>
<keyword evidence="6" id="KW-1185">Reference proteome</keyword>
<dbReference type="SMART" id="SM00895">
    <property type="entry name" value="FCD"/>
    <property type="match status" value="1"/>
</dbReference>